<evidence type="ECO:0000256" key="7">
    <source>
        <dbReference type="ARBA" id="ARBA00022603"/>
    </source>
</evidence>
<dbReference type="GO" id="GO:0070042">
    <property type="term" value="F:rRNA (uridine-N3-)-methyltransferase activity"/>
    <property type="evidence" value="ECO:0007669"/>
    <property type="project" value="TreeGrafter"/>
</dbReference>
<evidence type="ECO:0000256" key="11">
    <source>
        <dbReference type="ARBA" id="ARBA00047944"/>
    </source>
</evidence>
<dbReference type="GO" id="GO:0005737">
    <property type="term" value="C:cytoplasm"/>
    <property type="evidence" value="ECO:0007669"/>
    <property type="project" value="UniProtKB-SubCell"/>
</dbReference>
<dbReference type="PIRSF" id="PIRSF015601">
    <property type="entry name" value="MTase_slr0722"/>
    <property type="match status" value="1"/>
</dbReference>
<dbReference type="EMBL" id="AP022325">
    <property type="protein sequence ID" value="BBU47925.1"/>
    <property type="molecule type" value="Genomic_DNA"/>
</dbReference>
<dbReference type="NCBIfam" id="NF008701">
    <property type="entry name" value="PRK11713.5-5"/>
    <property type="match status" value="1"/>
</dbReference>
<keyword evidence="15" id="KW-1185">Reference proteome</keyword>
<dbReference type="InterPro" id="IPR029026">
    <property type="entry name" value="tRNA_m1G_MTases_N"/>
</dbReference>
<proteinExistence type="inferred from homology"/>
<dbReference type="SUPFAM" id="SSF75217">
    <property type="entry name" value="alpha/beta knot"/>
    <property type="match status" value="1"/>
</dbReference>
<sequence length="225" mass="26591">MNRFFVFQKQDNYFILNNNTLKHLKVIRATNQTFICVYNQKFYECILEDNKAKIIKEIHINNERNYEVILCAALIKFERFEWLIQKATELGVTKIIPMITEYTNGEFYKHQKFEKKIERLKTILQNAAEQSFRNKIPELEVLSKYEDLVKANISEKYIAHEKISDNNAFNFNQKDIMFFIGPEGGFSEKEIQQAIENNCQIISLGRRILRSETAGIFLLSNLKID</sequence>
<evidence type="ECO:0000256" key="1">
    <source>
        <dbReference type="ARBA" id="ARBA00004496"/>
    </source>
</evidence>
<keyword evidence="8 12" id="KW-0808">Transferase</keyword>
<evidence type="ECO:0000256" key="3">
    <source>
        <dbReference type="ARBA" id="ARBA00012328"/>
    </source>
</evidence>
<organism evidence="14 15">
    <name type="scientific">Mycoplasmopsis felis</name>
    <dbReference type="NCBI Taxonomy" id="33923"/>
    <lineage>
        <taxon>Bacteria</taxon>
        <taxon>Bacillati</taxon>
        <taxon>Mycoplasmatota</taxon>
        <taxon>Mycoplasmoidales</taxon>
        <taxon>Metamycoplasmataceae</taxon>
        <taxon>Mycoplasmopsis</taxon>
    </lineage>
</organism>
<evidence type="ECO:0000256" key="5">
    <source>
        <dbReference type="ARBA" id="ARBA00022490"/>
    </source>
</evidence>
<evidence type="ECO:0000256" key="9">
    <source>
        <dbReference type="ARBA" id="ARBA00022691"/>
    </source>
</evidence>
<reference evidence="14 15" key="1">
    <citation type="submission" date="2020-01" db="EMBL/GenBank/DDBJ databases">
        <title>Complete genome sequence of Mycoplasma felis strain Myco-2.</title>
        <authorList>
            <person name="Kinoshita Y."/>
            <person name="Niwa H."/>
            <person name="Uchida-Fujii E."/>
            <person name="Nukada T."/>
        </authorList>
    </citation>
    <scope>NUCLEOTIDE SEQUENCE [LARGE SCALE GENOMIC DNA]</scope>
    <source>
        <strain evidence="14 15">Myco-2</strain>
    </source>
</reference>
<evidence type="ECO:0000256" key="6">
    <source>
        <dbReference type="ARBA" id="ARBA00022552"/>
    </source>
</evidence>
<comment type="catalytic activity">
    <reaction evidence="11 12">
        <text>uridine(1498) in 16S rRNA + S-adenosyl-L-methionine = N(3)-methyluridine(1498) in 16S rRNA + S-adenosyl-L-homocysteine + H(+)</text>
        <dbReference type="Rhea" id="RHEA:42920"/>
        <dbReference type="Rhea" id="RHEA-COMP:10283"/>
        <dbReference type="Rhea" id="RHEA-COMP:10284"/>
        <dbReference type="ChEBI" id="CHEBI:15378"/>
        <dbReference type="ChEBI" id="CHEBI:57856"/>
        <dbReference type="ChEBI" id="CHEBI:59789"/>
        <dbReference type="ChEBI" id="CHEBI:65315"/>
        <dbReference type="ChEBI" id="CHEBI:74502"/>
        <dbReference type="EC" id="2.1.1.193"/>
    </reaction>
</comment>
<dbReference type="Pfam" id="PF04452">
    <property type="entry name" value="Methyltrans_RNA"/>
    <property type="match status" value="1"/>
</dbReference>
<comment type="function">
    <text evidence="10 12">Specifically methylates the N3 position of the uracil ring of uridine 1498 (m3U1498) in 16S rRNA. Acts on the fully assembled 30S ribosomal subunit.</text>
</comment>
<dbReference type="EC" id="2.1.1.193" evidence="3 12"/>
<dbReference type="Gene3D" id="3.40.1280.10">
    <property type="match status" value="1"/>
</dbReference>
<protein>
    <recommendedName>
        <fullName evidence="4 12">Ribosomal RNA small subunit methyltransferase E</fullName>
        <ecNumber evidence="3 12">2.1.1.193</ecNumber>
    </recommendedName>
</protein>
<comment type="subcellular location">
    <subcellularLocation>
        <location evidence="1 12">Cytoplasm</location>
    </subcellularLocation>
</comment>
<evidence type="ECO:0000256" key="4">
    <source>
        <dbReference type="ARBA" id="ARBA00013673"/>
    </source>
</evidence>
<dbReference type="RefSeq" id="WP_161553329.1">
    <property type="nucleotide sequence ID" value="NZ_AP022325.1"/>
</dbReference>
<gene>
    <name evidence="14" type="ORF">JPM2_6180</name>
</gene>
<dbReference type="CDD" id="cd18084">
    <property type="entry name" value="RsmE-like"/>
    <property type="match status" value="1"/>
</dbReference>
<evidence type="ECO:0000259" key="13">
    <source>
        <dbReference type="Pfam" id="PF04452"/>
    </source>
</evidence>
<keyword evidence="5 12" id="KW-0963">Cytoplasm</keyword>
<dbReference type="KEGG" id="mfel:JPM2_6180"/>
<dbReference type="InterPro" id="IPR006700">
    <property type="entry name" value="RsmE"/>
</dbReference>
<evidence type="ECO:0000313" key="14">
    <source>
        <dbReference type="EMBL" id="BBU47925.1"/>
    </source>
</evidence>
<keyword evidence="9 12" id="KW-0949">S-adenosyl-L-methionine</keyword>
<evidence type="ECO:0000256" key="2">
    <source>
        <dbReference type="ARBA" id="ARBA00005528"/>
    </source>
</evidence>
<comment type="similarity">
    <text evidence="2 12">Belongs to the RNA methyltransferase RsmE family.</text>
</comment>
<keyword evidence="6 12" id="KW-0698">rRNA processing</keyword>
<dbReference type="InterPro" id="IPR046886">
    <property type="entry name" value="RsmE_MTase_dom"/>
</dbReference>
<dbReference type="AlphaFoldDB" id="A0A809RSK0"/>
<keyword evidence="7 12" id="KW-0489">Methyltransferase</keyword>
<name>A0A809RSK0_9BACT</name>
<accession>A0A809RSK0</accession>
<dbReference type="Proteomes" id="UP000464317">
    <property type="component" value="Chromosome"/>
</dbReference>
<evidence type="ECO:0000256" key="8">
    <source>
        <dbReference type="ARBA" id="ARBA00022679"/>
    </source>
</evidence>
<dbReference type="GO" id="GO:0070475">
    <property type="term" value="P:rRNA base methylation"/>
    <property type="evidence" value="ECO:0007669"/>
    <property type="project" value="TreeGrafter"/>
</dbReference>
<evidence type="ECO:0000256" key="12">
    <source>
        <dbReference type="PIRNR" id="PIRNR015601"/>
    </source>
</evidence>
<evidence type="ECO:0000313" key="15">
    <source>
        <dbReference type="Proteomes" id="UP000464317"/>
    </source>
</evidence>
<dbReference type="PANTHER" id="PTHR30027:SF3">
    <property type="entry name" value="16S RRNA (URACIL(1498)-N(3))-METHYLTRANSFERASE"/>
    <property type="match status" value="1"/>
</dbReference>
<evidence type="ECO:0000256" key="10">
    <source>
        <dbReference type="ARBA" id="ARBA00025699"/>
    </source>
</evidence>
<dbReference type="NCBIfam" id="TIGR00046">
    <property type="entry name" value="RsmE family RNA methyltransferase"/>
    <property type="match status" value="1"/>
</dbReference>
<feature type="domain" description="Ribosomal RNA small subunit methyltransferase E methyltransferase" evidence="13">
    <location>
        <begin position="63"/>
        <end position="222"/>
    </location>
</feature>
<dbReference type="PANTHER" id="PTHR30027">
    <property type="entry name" value="RIBOSOMAL RNA SMALL SUBUNIT METHYLTRANSFERASE E"/>
    <property type="match status" value="1"/>
</dbReference>
<dbReference type="InterPro" id="IPR029028">
    <property type="entry name" value="Alpha/beta_knot_MTases"/>
</dbReference>